<protein>
    <submittedName>
        <fullName evidence="1">18307_t:CDS:1</fullName>
    </submittedName>
</protein>
<name>A0A9N9EUE3_9GLOM</name>
<dbReference type="EMBL" id="CAJVPV010016036">
    <property type="protein sequence ID" value="CAG8695729.1"/>
    <property type="molecule type" value="Genomic_DNA"/>
</dbReference>
<organism evidence="1 2">
    <name type="scientific">Acaulospora morrowiae</name>
    <dbReference type="NCBI Taxonomy" id="94023"/>
    <lineage>
        <taxon>Eukaryota</taxon>
        <taxon>Fungi</taxon>
        <taxon>Fungi incertae sedis</taxon>
        <taxon>Mucoromycota</taxon>
        <taxon>Glomeromycotina</taxon>
        <taxon>Glomeromycetes</taxon>
        <taxon>Diversisporales</taxon>
        <taxon>Acaulosporaceae</taxon>
        <taxon>Acaulospora</taxon>
    </lineage>
</organism>
<sequence length="50" mass="5701">MAEDFTYKGIPDGELKIQAVLKSMNIFLQRYGKSVNDYDLSEFLPETDIG</sequence>
<dbReference type="OrthoDB" id="2440147at2759"/>
<dbReference type="AlphaFoldDB" id="A0A9N9EUE3"/>
<evidence type="ECO:0000313" key="2">
    <source>
        <dbReference type="Proteomes" id="UP000789342"/>
    </source>
</evidence>
<gene>
    <name evidence="1" type="ORF">AMORRO_LOCUS11840</name>
</gene>
<keyword evidence="2" id="KW-1185">Reference proteome</keyword>
<dbReference type="Proteomes" id="UP000789342">
    <property type="component" value="Unassembled WGS sequence"/>
</dbReference>
<evidence type="ECO:0000313" key="1">
    <source>
        <dbReference type="EMBL" id="CAG8695729.1"/>
    </source>
</evidence>
<reference evidence="1" key="1">
    <citation type="submission" date="2021-06" db="EMBL/GenBank/DDBJ databases">
        <authorList>
            <person name="Kallberg Y."/>
            <person name="Tangrot J."/>
            <person name="Rosling A."/>
        </authorList>
    </citation>
    <scope>NUCLEOTIDE SEQUENCE</scope>
    <source>
        <strain evidence="1">CL551</strain>
    </source>
</reference>
<comment type="caution">
    <text evidence="1">The sequence shown here is derived from an EMBL/GenBank/DDBJ whole genome shotgun (WGS) entry which is preliminary data.</text>
</comment>
<proteinExistence type="predicted"/>
<accession>A0A9N9EUE3</accession>